<dbReference type="PROSITE" id="PS00463">
    <property type="entry name" value="ZN2_CY6_FUNGAL_1"/>
    <property type="match status" value="1"/>
</dbReference>
<organism evidence="11 12">
    <name type="scientific">Colletotrichum shisoi</name>
    <dbReference type="NCBI Taxonomy" id="2078593"/>
    <lineage>
        <taxon>Eukaryota</taxon>
        <taxon>Fungi</taxon>
        <taxon>Dikarya</taxon>
        <taxon>Ascomycota</taxon>
        <taxon>Pezizomycotina</taxon>
        <taxon>Sordariomycetes</taxon>
        <taxon>Hypocreomycetidae</taxon>
        <taxon>Glomerellales</taxon>
        <taxon>Glomerellaceae</taxon>
        <taxon>Colletotrichum</taxon>
        <taxon>Colletotrichum destructivum species complex</taxon>
    </lineage>
</organism>
<dbReference type="SUPFAM" id="SSF57701">
    <property type="entry name" value="Zn2/Cys6 DNA-binding domain"/>
    <property type="match status" value="1"/>
</dbReference>
<dbReference type="GO" id="GO:0008270">
    <property type="term" value="F:zinc ion binding"/>
    <property type="evidence" value="ECO:0007669"/>
    <property type="project" value="InterPro"/>
</dbReference>
<dbReference type="OrthoDB" id="3145928at2759"/>
<dbReference type="Pfam" id="PF00172">
    <property type="entry name" value="Zn_clus"/>
    <property type="match status" value="1"/>
</dbReference>
<dbReference type="CDD" id="cd00067">
    <property type="entry name" value="GAL4"/>
    <property type="match status" value="1"/>
</dbReference>
<proteinExistence type="predicted"/>
<keyword evidence="12" id="KW-1185">Reference proteome</keyword>
<evidence type="ECO:0000256" key="4">
    <source>
        <dbReference type="ARBA" id="ARBA00022833"/>
    </source>
</evidence>
<dbReference type="InterPro" id="IPR009081">
    <property type="entry name" value="PP-bd_ACP"/>
</dbReference>
<dbReference type="InterPro" id="IPR036291">
    <property type="entry name" value="NAD(P)-bd_dom_sf"/>
</dbReference>
<dbReference type="PANTHER" id="PTHR36206">
    <property type="entry name" value="ASPERCRYPTIN BIOSYNTHESIS CLUSTER-SPECIFIC TRANSCRIPTION REGULATOR ATNN-RELATED"/>
    <property type="match status" value="1"/>
</dbReference>
<evidence type="ECO:0000256" key="2">
    <source>
        <dbReference type="ARBA" id="ARBA00022553"/>
    </source>
</evidence>
<protein>
    <submittedName>
        <fullName evidence="11">Compactin diketide synthase mlcB</fullName>
    </submittedName>
</protein>
<evidence type="ECO:0000313" key="12">
    <source>
        <dbReference type="Proteomes" id="UP000326340"/>
    </source>
</evidence>
<gene>
    <name evidence="11" type="primary">MlcB</name>
    <name evidence="11" type="ORF">CSHISOI_06919</name>
</gene>
<evidence type="ECO:0000313" key="11">
    <source>
        <dbReference type="EMBL" id="TQN68575.1"/>
    </source>
</evidence>
<dbReference type="AlphaFoldDB" id="A0A5Q4BNK0"/>
<dbReference type="InterPro" id="IPR020806">
    <property type="entry name" value="PKS_PP-bd"/>
</dbReference>
<dbReference type="Gene3D" id="3.90.180.10">
    <property type="entry name" value="Medium-chain alcohol dehydrogenases, catalytic domain"/>
    <property type="match status" value="1"/>
</dbReference>
<dbReference type="Gene3D" id="4.10.240.10">
    <property type="entry name" value="Zn(2)-C6 fungal-type DNA-binding domain"/>
    <property type="match status" value="1"/>
</dbReference>
<keyword evidence="2" id="KW-0597">Phosphoprotein</keyword>
<evidence type="ECO:0000256" key="1">
    <source>
        <dbReference type="ARBA" id="ARBA00022450"/>
    </source>
</evidence>
<keyword evidence="3" id="KW-0479">Metal-binding</keyword>
<evidence type="ECO:0000256" key="6">
    <source>
        <dbReference type="ARBA" id="ARBA00023125"/>
    </source>
</evidence>
<feature type="domain" description="Zn(2)-C6 fungal-type" evidence="9">
    <location>
        <begin position="12"/>
        <end position="40"/>
    </location>
</feature>
<evidence type="ECO:0000256" key="5">
    <source>
        <dbReference type="ARBA" id="ARBA00023015"/>
    </source>
</evidence>
<dbReference type="Proteomes" id="UP000326340">
    <property type="component" value="Unassembled WGS sequence"/>
</dbReference>
<dbReference type="Pfam" id="PF00550">
    <property type="entry name" value="PP-binding"/>
    <property type="match status" value="1"/>
</dbReference>
<evidence type="ECO:0000256" key="7">
    <source>
        <dbReference type="ARBA" id="ARBA00023163"/>
    </source>
</evidence>
<keyword evidence="1" id="KW-0596">Phosphopantetheine</keyword>
<evidence type="ECO:0000259" key="9">
    <source>
        <dbReference type="PROSITE" id="PS50048"/>
    </source>
</evidence>
<keyword evidence="5" id="KW-0805">Transcription regulation</keyword>
<dbReference type="SMART" id="SM00823">
    <property type="entry name" value="PKS_PP"/>
    <property type="match status" value="1"/>
</dbReference>
<evidence type="ECO:0000256" key="8">
    <source>
        <dbReference type="ARBA" id="ARBA00023242"/>
    </source>
</evidence>
<sequence length="658" mass="73199">MARKGSKKARTGCITCKIRKVKCDETKPSCNRCMATGRHCDGYQPPGGSSTRSLELRHYQPHQVFPSANGQREGRALQYFCQEAGTYLSGAVNPEFWPQLVMQFTVFDSATRHSVIAISSLAERLKYWDNKAEDRRLRDEVFALRHYNAAIRDLTAGTVELRLPAILLVCLLFTAIETLQSKQMAPIKHCKHGFELLQDTVTATVYPWIREHLLPFFRRTTIVAFVHGDGPEDFPNLTGLEHPIPAGFSVYNDAQVMLDDVLSRTLQLVRRADAYRQHPGKQSPVPPELILAEQARLNHSLNIWKALFDDYGSRASWSLDTPCRGQGAEYMSKASRFVLLCRHESCRVWLNTAFGGDDYDYNKHLEAYEAMLDDVGITNPQVKAVFTGDAYFIIDVGYLPSISVVATKCWHLESRLKSLGMAPLPGLPRENLCLLAQAGDCKSPVKPPSFFVPLLLEIYGLEIVIRLGVIATSPGLAKLSDIHTLKAEEKADGTLINDVEVEAFATAYISLFTTANLRKGERVLIHSGAGGVVQAAIMLLQLAGAEVFVMAVLQQGYDDIRGELGRAASYDEAMGFVLREMLRKLIRIFRLAEDDMSAFKSLKSIGVDPLVAIELRTWITSQLNVDLPIFELMGGNTVTGLAEVVMRKLGHVKADHQS</sequence>
<evidence type="ECO:0000256" key="3">
    <source>
        <dbReference type="ARBA" id="ARBA00022723"/>
    </source>
</evidence>
<dbReference type="GO" id="GO:0016491">
    <property type="term" value="F:oxidoreductase activity"/>
    <property type="evidence" value="ECO:0007669"/>
    <property type="project" value="InterPro"/>
</dbReference>
<dbReference type="InterPro" id="IPR036864">
    <property type="entry name" value="Zn2-C6_fun-type_DNA-bd_sf"/>
</dbReference>
<dbReference type="SMART" id="SM00829">
    <property type="entry name" value="PKS_ER"/>
    <property type="match status" value="1"/>
</dbReference>
<name>A0A5Q4BNK0_9PEZI</name>
<dbReference type="SUPFAM" id="SSF51735">
    <property type="entry name" value="NAD(P)-binding Rossmann-fold domains"/>
    <property type="match status" value="1"/>
</dbReference>
<dbReference type="GO" id="GO:0031177">
    <property type="term" value="F:phosphopantetheine binding"/>
    <property type="evidence" value="ECO:0007669"/>
    <property type="project" value="InterPro"/>
</dbReference>
<keyword evidence="4" id="KW-0862">Zinc</keyword>
<comment type="caution">
    <text evidence="11">The sequence shown here is derived from an EMBL/GenBank/DDBJ whole genome shotgun (WGS) entry which is preliminary data.</text>
</comment>
<dbReference type="GO" id="GO:0000981">
    <property type="term" value="F:DNA-binding transcription factor activity, RNA polymerase II-specific"/>
    <property type="evidence" value="ECO:0007669"/>
    <property type="project" value="InterPro"/>
</dbReference>
<dbReference type="InterPro" id="IPR036736">
    <property type="entry name" value="ACP-like_sf"/>
</dbReference>
<dbReference type="PANTHER" id="PTHR36206:SF16">
    <property type="entry name" value="TRANSCRIPTION FACTOR DOMAIN-CONTAINING PROTEIN-RELATED"/>
    <property type="match status" value="1"/>
</dbReference>
<keyword evidence="6" id="KW-0238">DNA-binding</keyword>
<dbReference type="InterPro" id="IPR020843">
    <property type="entry name" value="ER"/>
</dbReference>
<dbReference type="InterPro" id="IPR001138">
    <property type="entry name" value="Zn2Cys6_DnaBD"/>
</dbReference>
<dbReference type="Gene3D" id="1.10.1200.10">
    <property type="entry name" value="ACP-like"/>
    <property type="match status" value="1"/>
</dbReference>
<keyword evidence="7" id="KW-0804">Transcription</keyword>
<dbReference type="SUPFAM" id="SSF47336">
    <property type="entry name" value="ACP-like"/>
    <property type="match status" value="1"/>
</dbReference>
<dbReference type="PROSITE" id="PS50075">
    <property type="entry name" value="CARRIER"/>
    <property type="match status" value="1"/>
</dbReference>
<evidence type="ECO:0000259" key="10">
    <source>
        <dbReference type="PROSITE" id="PS50075"/>
    </source>
</evidence>
<dbReference type="EMBL" id="PUHP01000672">
    <property type="protein sequence ID" value="TQN68575.1"/>
    <property type="molecule type" value="Genomic_DNA"/>
</dbReference>
<keyword evidence="8" id="KW-0539">Nucleus</keyword>
<dbReference type="InterPro" id="IPR052360">
    <property type="entry name" value="Transcr_Regulatory_Proteins"/>
</dbReference>
<reference evidence="11 12" key="1">
    <citation type="journal article" date="2019" name="Sci. Rep.">
        <title>Colletotrichum shisoi sp. nov., an anthracnose pathogen of Perilla frutescens in Japan: molecular phylogenetic, morphological and genomic evidence.</title>
        <authorList>
            <person name="Gan P."/>
            <person name="Tsushima A."/>
            <person name="Hiroyama R."/>
            <person name="Narusaka M."/>
            <person name="Takano Y."/>
            <person name="Narusaka Y."/>
            <person name="Kawaradani M."/>
            <person name="Damm U."/>
            <person name="Shirasu K."/>
        </authorList>
    </citation>
    <scope>NUCLEOTIDE SEQUENCE [LARGE SCALE GENOMIC DNA]</scope>
    <source>
        <strain evidence="11 12">PG-2018a</strain>
    </source>
</reference>
<dbReference type="PROSITE" id="PS50048">
    <property type="entry name" value="ZN2_CY6_FUNGAL_2"/>
    <property type="match status" value="1"/>
</dbReference>
<dbReference type="GO" id="GO:0003677">
    <property type="term" value="F:DNA binding"/>
    <property type="evidence" value="ECO:0007669"/>
    <property type="project" value="UniProtKB-KW"/>
</dbReference>
<dbReference type="SMART" id="SM00066">
    <property type="entry name" value="GAL4"/>
    <property type="match status" value="1"/>
</dbReference>
<accession>A0A5Q4BNK0</accession>
<feature type="domain" description="Carrier" evidence="10">
    <location>
        <begin position="572"/>
        <end position="649"/>
    </location>
</feature>